<keyword evidence="9" id="KW-0902">Two-component regulatory system</keyword>
<evidence type="ECO:0000256" key="10">
    <source>
        <dbReference type="ARBA" id="ARBA00023136"/>
    </source>
</evidence>
<dbReference type="FunFam" id="3.30.565.10:FF:000006">
    <property type="entry name" value="Sensor histidine kinase WalK"/>
    <property type="match status" value="1"/>
</dbReference>
<comment type="catalytic activity">
    <reaction evidence="1">
        <text>ATP + protein L-histidine = ADP + protein N-phospho-L-histidine.</text>
        <dbReference type="EC" id="2.7.13.3"/>
    </reaction>
</comment>
<dbReference type="InterPro" id="IPR050428">
    <property type="entry name" value="TCS_sensor_his_kinase"/>
</dbReference>
<dbReference type="InterPro" id="IPR004358">
    <property type="entry name" value="Sig_transdc_His_kin-like_C"/>
</dbReference>
<dbReference type="GO" id="GO:0005886">
    <property type="term" value="C:plasma membrane"/>
    <property type="evidence" value="ECO:0007669"/>
    <property type="project" value="UniProtKB-SubCell"/>
</dbReference>
<dbReference type="InterPro" id="IPR003660">
    <property type="entry name" value="HAMP_dom"/>
</dbReference>
<feature type="domain" description="HAMP" evidence="13">
    <location>
        <begin position="95"/>
        <end position="148"/>
    </location>
</feature>
<name>A0A5R9A0W6_9MICC</name>
<protein>
    <recommendedName>
        <fullName evidence="3">histidine kinase</fullName>
        <ecNumber evidence="3">2.7.13.3</ecNumber>
    </recommendedName>
</protein>
<feature type="transmembrane region" description="Helical" evidence="11">
    <location>
        <begin position="12"/>
        <end position="43"/>
    </location>
</feature>
<dbReference type="InterPro" id="IPR036097">
    <property type="entry name" value="HisK_dim/P_sf"/>
</dbReference>
<dbReference type="InterPro" id="IPR003661">
    <property type="entry name" value="HisK_dim/P_dom"/>
</dbReference>
<dbReference type="SMART" id="SM00388">
    <property type="entry name" value="HisKA"/>
    <property type="match status" value="1"/>
</dbReference>
<evidence type="ECO:0000256" key="9">
    <source>
        <dbReference type="ARBA" id="ARBA00023012"/>
    </source>
</evidence>
<sequence>MKPDRQPWGARLGVRILLAAVLVLGVGALTAWAVALAVGPAIFHEHMLMVETSDPDPEVVKHAEEAFDASWQLSLLLALIAACLASVLVSVVLARRITATLNKVRSAAIRVAHGDYGARVPEGAMGAEFTEMISAFNRMASELDETEHTRKQLLSDLAHEMRTPVATVDGYLEAMLDGVAAADSETLTMLREQTDRLKRLSADVSLVSSAEEHRLSMETHVISVADLISVAQGQARSSYAAQDVALQIVQESDGARVLGDRDRLSQVLTNLLDNALRHTEPGDQVILRAGSDSETVFLSVEDTGHGVASEHLSHLFERFYRVDTARDRAHGGSGIGLAIVRSIVEAHGGNVRVKSGGLGHGALFTVGLPRHN</sequence>
<keyword evidence="15" id="KW-1185">Reference proteome</keyword>
<evidence type="ECO:0000256" key="8">
    <source>
        <dbReference type="ARBA" id="ARBA00022989"/>
    </source>
</evidence>
<dbReference type="SMART" id="SM00304">
    <property type="entry name" value="HAMP"/>
    <property type="match status" value="1"/>
</dbReference>
<evidence type="ECO:0000256" key="3">
    <source>
        <dbReference type="ARBA" id="ARBA00012438"/>
    </source>
</evidence>
<evidence type="ECO:0000256" key="11">
    <source>
        <dbReference type="SAM" id="Phobius"/>
    </source>
</evidence>
<comment type="subcellular location">
    <subcellularLocation>
        <location evidence="2">Cell membrane</location>
    </subcellularLocation>
</comment>
<dbReference type="SUPFAM" id="SSF158472">
    <property type="entry name" value="HAMP domain-like"/>
    <property type="match status" value="1"/>
</dbReference>
<keyword evidence="10 11" id="KW-0472">Membrane</keyword>
<dbReference type="CDD" id="cd06225">
    <property type="entry name" value="HAMP"/>
    <property type="match status" value="1"/>
</dbReference>
<dbReference type="InterPro" id="IPR036890">
    <property type="entry name" value="HATPase_C_sf"/>
</dbReference>
<comment type="caution">
    <text evidence="14">The sequence shown here is derived from an EMBL/GenBank/DDBJ whole genome shotgun (WGS) entry which is preliminary data.</text>
</comment>
<dbReference type="EC" id="2.7.13.3" evidence="3"/>
<keyword evidence="4" id="KW-0597">Phosphoprotein</keyword>
<evidence type="ECO:0000256" key="4">
    <source>
        <dbReference type="ARBA" id="ARBA00022553"/>
    </source>
</evidence>
<dbReference type="PROSITE" id="PS50109">
    <property type="entry name" value="HIS_KIN"/>
    <property type="match status" value="1"/>
</dbReference>
<evidence type="ECO:0000256" key="1">
    <source>
        <dbReference type="ARBA" id="ARBA00000085"/>
    </source>
</evidence>
<dbReference type="PANTHER" id="PTHR45436:SF5">
    <property type="entry name" value="SENSOR HISTIDINE KINASE TRCS"/>
    <property type="match status" value="1"/>
</dbReference>
<feature type="transmembrane region" description="Helical" evidence="11">
    <location>
        <begin position="71"/>
        <end position="94"/>
    </location>
</feature>
<reference evidence="14 15" key="1">
    <citation type="submission" date="2019-05" db="EMBL/GenBank/DDBJ databases">
        <title>Nesterenkonia sp. GY239, isolated from the Southern Atlantic Ocean.</title>
        <authorList>
            <person name="Zhang G."/>
        </authorList>
    </citation>
    <scope>NUCLEOTIDE SEQUENCE [LARGE SCALE GENOMIC DNA]</scope>
    <source>
        <strain evidence="14 15">GY239</strain>
    </source>
</reference>
<dbReference type="Pfam" id="PF00512">
    <property type="entry name" value="HisKA"/>
    <property type="match status" value="1"/>
</dbReference>
<organism evidence="14 15">
    <name type="scientific">Nesterenkonia sphaerica</name>
    <dbReference type="NCBI Taxonomy" id="1804988"/>
    <lineage>
        <taxon>Bacteria</taxon>
        <taxon>Bacillati</taxon>
        <taxon>Actinomycetota</taxon>
        <taxon>Actinomycetes</taxon>
        <taxon>Micrococcales</taxon>
        <taxon>Micrococcaceae</taxon>
        <taxon>Nesterenkonia</taxon>
    </lineage>
</organism>
<dbReference type="OrthoDB" id="9786919at2"/>
<dbReference type="Gene3D" id="3.30.565.10">
    <property type="entry name" value="Histidine kinase-like ATPase, C-terminal domain"/>
    <property type="match status" value="1"/>
</dbReference>
<dbReference type="Gene3D" id="6.10.340.10">
    <property type="match status" value="1"/>
</dbReference>
<dbReference type="Pfam" id="PF02518">
    <property type="entry name" value="HATPase_c"/>
    <property type="match status" value="1"/>
</dbReference>
<evidence type="ECO:0000259" key="13">
    <source>
        <dbReference type="PROSITE" id="PS50885"/>
    </source>
</evidence>
<keyword evidence="7" id="KW-0418">Kinase</keyword>
<accession>A0A5R9A0W6</accession>
<dbReference type="GO" id="GO:0000155">
    <property type="term" value="F:phosphorelay sensor kinase activity"/>
    <property type="evidence" value="ECO:0007669"/>
    <property type="project" value="InterPro"/>
</dbReference>
<evidence type="ECO:0000256" key="7">
    <source>
        <dbReference type="ARBA" id="ARBA00022777"/>
    </source>
</evidence>
<gene>
    <name evidence="14" type="ORF">FEF27_12475</name>
</gene>
<evidence type="ECO:0000256" key="2">
    <source>
        <dbReference type="ARBA" id="ARBA00004236"/>
    </source>
</evidence>
<dbReference type="EMBL" id="VAWA01000028">
    <property type="protein sequence ID" value="TLP71725.1"/>
    <property type="molecule type" value="Genomic_DNA"/>
</dbReference>
<dbReference type="SUPFAM" id="SSF55874">
    <property type="entry name" value="ATPase domain of HSP90 chaperone/DNA topoisomerase II/histidine kinase"/>
    <property type="match status" value="1"/>
</dbReference>
<dbReference type="Gene3D" id="1.10.287.130">
    <property type="match status" value="1"/>
</dbReference>
<dbReference type="InterPro" id="IPR003594">
    <property type="entry name" value="HATPase_dom"/>
</dbReference>
<proteinExistence type="predicted"/>
<evidence type="ECO:0000313" key="15">
    <source>
        <dbReference type="Proteomes" id="UP000306544"/>
    </source>
</evidence>
<evidence type="ECO:0000256" key="5">
    <source>
        <dbReference type="ARBA" id="ARBA00022679"/>
    </source>
</evidence>
<dbReference type="SMART" id="SM00387">
    <property type="entry name" value="HATPase_c"/>
    <property type="match status" value="1"/>
</dbReference>
<dbReference type="PRINTS" id="PR00344">
    <property type="entry name" value="BCTRLSENSOR"/>
</dbReference>
<keyword evidence="6 11" id="KW-0812">Transmembrane</keyword>
<dbReference type="InterPro" id="IPR005467">
    <property type="entry name" value="His_kinase_dom"/>
</dbReference>
<dbReference type="SUPFAM" id="SSF47384">
    <property type="entry name" value="Homodimeric domain of signal transducing histidine kinase"/>
    <property type="match status" value="1"/>
</dbReference>
<dbReference type="PANTHER" id="PTHR45436">
    <property type="entry name" value="SENSOR HISTIDINE KINASE YKOH"/>
    <property type="match status" value="1"/>
</dbReference>
<dbReference type="Pfam" id="PF00672">
    <property type="entry name" value="HAMP"/>
    <property type="match status" value="1"/>
</dbReference>
<dbReference type="AlphaFoldDB" id="A0A5R9A0W6"/>
<feature type="domain" description="Histidine kinase" evidence="12">
    <location>
        <begin position="156"/>
        <end position="372"/>
    </location>
</feature>
<keyword evidence="8 11" id="KW-1133">Transmembrane helix</keyword>
<dbReference type="Proteomes" id="UP000306544">
    <property type="component" value="Unassembled WGS sequence"/>
</dbReference>
<keyword evidence="5" id="KW-0808">Transferase</keyword>
<evidence type="ECO:0000256" key="6">
    <source>
        <dbReference type="ARBA" id="ARBA00022692"/>
    </source>
</evidence>
<dbReference type="PROSITE" id="PS50885">
    <property type="entry name" value="HAMP"/>
    <property type="match status" value="1"/>
</dbReference>
<dbReference type="CDD" id="cd00082">
    <property type="entry name" value="HisKA"/>
    <property type="match status" value="1"/>
</dbReference>
<evidence type="ECO:0000313" key="14">
    <source>
        <dbReference type="EMBL" id="TLP71725.1"/>
    </source>
</evidence>
<evidence type="ECO:0000259" key="12">
    <source>
        <dbReference type="PROSITE" id="PS50109"/>
    </source>
</evidence>